<gene>
    <name evidence="5" type="ORF">SAMN06295964_1630</name>
</gene>
<dbReference type="RefSeq" id="WP_078699689.1">
    <property type="nucleotide sequence ID" value="NZ_LT796768.1"/>
</dbReference>
<organism evidence="5 6">
    <name type="scientific">Aeromicrobium choanae</name>
    <dbReference type="NCBI Taxonomy" id="1736691"/>
    <lineage>
        <taxon>Bacteria</taxon>
        <taxon>Bacillati</taxon>
        <taxon>Actinomycetota</taxon>
        <taxon>Actinomycetes</taxon>
        <taxon>Propionibacteriales</taxon>
        <taxon>Nocardioidaceae</taxon>
        <taxon>Aeromicrobium</taxon>
    </lineage>
</organism>
<reference evidence="6" key="1">
    <citation type="submission" date="2017-02" db="EMBL/GenBank/DDBJ databases">
        <authorList>
            <person name="Varghese N."/>
            <person name="Submissions S."/>
        </authorList>
    </citation>
    <scope>NUCLEOTIDE SEQUENCE [LARGE SCALE GENOMIC DNA]</scope>
    <source>
        <strain evidence="6">9H-4</strain>
    </source>
</reference>
<dbReference type="InterPro" id="IPR046022">
    <property type="entry name" value="DUF5979"/>
</dbReference>
<feature type="domain" description="DUF5979" evidence="4">
    <location>
        <begin position="2332"/>
        <end position="2450"/>
    </location>
</feature>
<feature type="region of interest" description="Disordered" evidence="1">
    <location>
        <begin position="2452"/>
        <end position="2475"/>
    </location>
</feature>
<keyword evidence="2" id="KW-0472">Membrane</keyword>
<feature type="domain" description="DUF5979" evidence="4">
    <location>
        <begin position="1765"/>
        <end position="1895"/>
    </location>
</feature>
<name>A0A1T4Z0E3_9ACTN</name>
<evidence type="ECO:0000259" key="4">
    <source>
        <dbReference type="Pfam" id="PF19407"/>
    </source>
</evidence>
<proteinExistence type="predicted"/>
<dbReference type="Gene3D" id="2.60.40.1140">
    <property type="entry name" value="Collagen-binding surface protein Cna, B-type domain"/>
    <property type="match status" value="1"/>
</dbReference>
<dbReference type="Proteomes" id="UP000191040">
    <property type="component" value="Chromosome I"/>
</dbReference>
<evidence type="ECO:0000256" key="1">
    <source>
        <dbReference type="SAM" id="MobiDB-lite"/>
    </source>
</evidence>
<evidence type="ECO:0000256" key="3">
    <source>
        <dbReference type="SAM" id="SignalP"/>
    </source>
</evidence>
<dbReference type="OrthoDB" id="3751233at2"/>
<feature type="domain" description="DUF5979" evidence="4">
    <location>
        <begin position="2009"/>
        <end position="2111"/>
    </location>
</feature>
<dbReference type="STRING" id="1736691.SAMN06295964_1630"/>
<feature type="domain" description="DUF5979" evidence="4">
    <location>
        <begin position="2115"/>
        <end position="2223"/>
    </location>
</feature>
<sequence>MRRALVVLSALLLTLMALVSGGVPATAAAVTADLQIQKSVDSPGPYGPGDTFAYTIVVGCSSTNEAGCFDTVLSDALPEPLELDPAFANPVTAVLSPAGPAGVSVDGDSFTVEPRHPVGDRVGLRAGSSMTVTVQVRVPTTVSADFNGDEILNTAVVVAENAEEQRSTAAVTLEVETTLEAGVSKSVTPGTVPATPGKRVSWTLEPSNQSNQTVDRIVVEDRFDGTNWSHLDFAGITTDPAPESTDDTTVEYLVEGTWTTDQPSDLATVEGVRVTYEGTYAPGTEARVGVATVTNATVSSIEPGTTVAIENETSATVEVGDDVSDPATDEATARIQASDPTVSIEKSLSDTTLVVGQGVTATVTATVGEQDVHELVINEPSAGTSTFTEQGLAFTGFSDVEWPVDAQSAEITYTYADCASTTGSTTTEDTLPAPRAGCIVEGFTVTYSAADGSDGIQAAAYAQLGLEFTALTDLEDTLQSTNVVDVVVANVDGARGTDEADASFQVRPLEVLTEVDKRITPGAIFGVPGAEATVSVPGSVSSESTIGSNRLVIQDPADPAAGSEFFDDHFDPTAISNTEIPGCTQLTVRYWDGASWVALPGAENVAGNVANWSYTIPAALRDEIGGIQFEFTPLTVNGCPQLLPAGFNVIPSFEVEVQAGVDLDDELVVANDVRSEVFNQQIDKGDTALAEDDVTLRPIDGDGPDLVDKEWLQPTVPALSGQTRTARIHWSTQGLNFANVTITDPASPAELGPDSPGIETSVYDAFDLVAIKPITASTDPLIVEDVISKVELYLDGTWTDITSQACPSAAVCAGRFPGHTLSAAQRSGTTGVRITYTERQAAEGVGSSVDRRPLDLDFAVRDNLRSDPDEYVLGNYHDHTYNTSDPGVVDNTVNARGSGGRSGEFSSSDGDRITILDAPFNVDLTKEFDQSVIGLPSPDNAVDPGDFPLISATLRATNASASKLSSLVISDPGVTSTDTTTYDVANLYDIDSITIPAGAAQAGVTVTLDRSGTPTDYGYDEALALTSAELADVTGVTVSFVGAEGAPLILSAATGEVALTWQLRAEKRSGGPVEATSPGGVPILNEASVQIDSPGRIACPATACSTGYDDADDEFNIVSANYSITAQKVIRPDANPTGDTVYEDQATTYTTSLRGQPLGSARTTLMRLTDETETFWNTMNLTSASINLPRPINSVRMDAKVGDVWVEGLWVNSLSAPANFTFALPPGVTDASVVEGVRFSFRQLDAGGRAVQWERPYNPNIVVSLRTERRDTQRENGEPVSTTLPGLAPNQGEGTPGLISDDLQVHGDAQFGATQTFTDDASAADTTQVLHRPNRIRVEKTPGNASTPPQFTPNGTIPYVLRVTNTGQWAMTGFEVSDQIELVGGEVPVREPDPTAYSFALTTTNQSNPVPSPTPTFAASLGPETGLLAVTTPDDFEFRPGWVLTVQAPLVLKSSIEADQIVGNSVTATSDRDFEVCQYTVDAVTQANRTNVDSCTATTHVQPRSSATLAMVKGVKGVEAGEPGSGDDDLGVVNTAGPASACAEPDEDGYHRGTCLPVTRPGGEASWKLAFRNTGNTNAKLVVLVDTLPAVGDRGVITSAARGSQFDVRLLHSAAADLAAVQHQGATLRAFFSTQRASIACNTNAVQVHTANAAPLAGCGFGWTEYDQSTPDAQLAAAQSVKFVLDWTSAGQGAGLRPGETAGVTFSTRTPVNLPRAFDQATALPTAYNSFAGSARSVATVTQPERAEIVLEPTRVGIATAQGRLTIDKVVEAPDFSVPVDLPGTYSFRVSCTLDGTDVVLRNAAGTVVDGTVVVSVDDDGGSTVVNTSTAPVSIPLFARCTVAEDPIPAGVEVTWSPADRTAVADASLSSITQISHPYEGETDGPTVAATNTYAAGGFTVAKSVDNGGAVDQDGSAIVYDRTYDFEVTCAYLGATILDERIELEDAGTRAYSGLPTGASCSVEETDAAGASVTVQIDGEEADNPAEFTIGNDTTVSVAHLNTYTVGAVNITKQITGPGKDRWDDQEFEVRLVCTLDLDGEGAPETVFDDSAVLTAPDDLTWAVENLPTGAACTVSEPRNGGANQTTIDPQDFTVGSGGQAVEVGVENYFEQGVVQVRKSLSGDGAQFPVVADGTYVMSLECVREVDGTSTPVTIPGGADRTITGAGTAEWDRLPTGATCTVSEKSSTPQSQGVTMTPAGGEVVVSDTETEEPVEVVVDNRFDAGFLRVNKLIDGPGAGLHDGASYEFDVACTLAGETVLQDEVTLDRRGGSSSLWSDAIGPLPTGTSCHVVETEDGDADGSTREATVVIAAGTQEESVVATITNTYGAGAVEVTKQVEGRFADRPELARTAFAMTLTCQLETKDASGASVLGTVFEADFTLRPDRTKSFTGADGEPLLLPTGTRCFAEETDDGGASEVRVSHPDFAGGATVESVDTTAQLEIVVTNVFDEDVWSQESESGDGGTAGDGELADSGSGVSPLALGVGLLSLLAGGAAVAGARRRSRADAA</sequence>
<feature type="domain" description="DUF5979" evidence="4">
    <location>
        <begin position="1899"/>
        <end position="2005"/>
    </location>
</feature>
<dbReference type="EMBL" id="LT796768">
    <property type="protein sequence ID" value="SKB07278.1"/>
    <property type="molecule type" value="Genomic_DNA"/>
</dbReference>
<keyword evidence="3" id="KW-0732">Signal</keyword>
<feature type="signal peptide" evidence="3">
    <location>
        <begin position="1"/>
        <end position="25"/>
    </location>
</feature>
<evidence type="ECO:0000256" key="2">
    <source>
        <dbReference type="SAM" id="Phobius"/>
    </source>
</evidence>
<dbReference type="Pfam" id="PF19407">
    <property type="entry name" value="DUF5979"/>
    <property type="match status" value="6"/>
</dbReference>
<accession>A0A1T4Z0E3</accession>
<feature type="transmembrane region" description="Helical" evidence="2">
    <location>
        <begin position="2481"/>
        <end position="2500"/>
    </location>
</feature>
<feature type="chain" id="PRO_5038925192" evidence="3">
    <location>
        <begin position="26"/>
        <end position="2509"/>
    </location>
</feature>
<protein>
    <submittedName>
        <fullName evidence="5">Conserved repeat domain-containing protein</fullName>
    </submittedName>
</protein>
<keyword evidence="2" id="KW-1133">Transmembrane helix</keyword>
<evidence type="ECO:0000313" key="5">
    <source>
        <dbReference type="EMBL" id="SKB07278.1"/>
    </source>
</evidence>
<keyword evidence="2" id="KW-0812">Transmembrane</keyword>
<evidence type="ECO:0000313" key="6">
    <source>
        <dbReference type="Proteomes" id="UP000191040"/>
    </source>
</evidence>
<keyword evidence="6" id="KW-1185">Reference proteome</keyword>
<feature type="region of interest" description="Disordered" evidence="1">
    <location>
        <begin position="1269"/>
        <end position="1290"/>
    </location>
</feature>
<feature type="domain" description="DUF5979" evidence="4">
    <location>
        <begin position="2227"/>
        <end position="2327"/>
    </location>
</feature>